<dbReference type="Gene3D" id="1.50.10.10">
    <property type="match status" value="1"/>
</dbReference>
<dbReference type="OrthoDB" id="10036721at2759"/>
<dbReference type="GO" id="GO:0003824">
    <property type="term" value="F:catalytic activity"/>
    <property type="evidence" value="ECO:0007669"/>
    <property type="project" value="UniProtKB-ARBA"/>
</dbReference>
<dbReference type="Pfam" id="PF17389">
    <property type="entry name" value="Bac_rhamnosid6H"/>
    <property type="match status" value="1"/>
</dbReference>
<feature type="domain" description="Alpha-L-rhamnosidase six-hairpin glycosidase" evidence="3">
    <location>
        <begin position="409"/>
        <end position="629"/>
    </location>
</feature>
<keyword evidence="1" id="KW-0732">Signal</keyword>
<evidence type="ECO:0000259" key="2">
    <source>
        <dbReference type="Pfam" id="PF00754"/>
    </source>
</evidence>
<dbReference type="Pfam" id="PF00754">
    <property type="entry name" value="F5_F8_type_C"/>
    <property type="match status" value="1"/>
</dbReference>
<dbReference type="SUPFAM" id="SSF49785">
    <property type="entry name" value="Galactose-binding domain-like"/>
    <property type="match status" value="1"/>
</dbReference>
<dbReference type="InterPro" id="IPR035398">
    <property type="entry name" value="Bac_rhamnosid_C"/>
</dbReference>
<dbReference type="InterPro" id="IPR008979">
    <property type="entry name" value="Galactose-bd-like_sf"/>
</dbReference>
<gene>
    <name evidence="5" type="ORF">TRUGW13939_05100</name>
</gene>
<evidence type="ECO:0008006" key="7">
    <source>
        <dbReference type="Google" id="ProtNLM"/>
    </source>
</evidence>
<evidence type="ECO:0000313" key="6">
    <source>
        <dbReference type="Proteomes" id="UP000509510"/>
    </source>
</evidence>
<feature type="domain" description="Alpha-L-rhamnosidase C-terminal" evidence="4">
    <location>
        <begin position="733"/>
        <end position="801"/>
    </location>
</feature>
<dbReference type="KEGG" id="trg:TRUGW13939_05100"/>
<dbReference type="PANTHER" id="PTHR34987">
    <property type="entry name" value="C, PUTATIVE (AFU_ORTHOLOGUE AFUA_3G02880)-RELATED"/>
    <property type="match status" value="1"/>
</dbReference>
<organism evidence="5 6">
    <name type="scientific">Talaromyces rugulosus</name>
    <name type="common">Penicillium rugulosum</name>
    <dbReference type="NCBI Taxonomy" id="121627"/>
    <lineage>
        <taxon>Eukaryota</taxon>
        <taxon>Fungi</taxon>
        <taxon>Dikarya</taxon>
        <taxon>Ascomycota</taxon>
        <taxon>Pezizomycotina</taxon>
        <taxon>Eurotiomycetes</taxon>
        <taxon>Eurotiomycetidae</taxon>
        <taxon>Eurotiales</taxon>
        <taxon>Trichocomaceae</taxon>
        <taxon>Talaromyces</taxon>
        <taxon>Talaromyces sect. Islandici</taxon>
    </lineage>
</organism>
<dbReference type="Gene3D" id="2.60.120.260">
    <property type="entry name" value="Galactose-binding domain-like"/>
    <property type="match status" value="2"/>
</dbReference>
<dbReference type="Proteomes" id="UP000509510">
    <property type="component" value="Chromosome III"/>
</dbReference>
<dbReference type="Pfam" id="PF17390">
    <property type="entry name" value="Bac_rhamnosid_C"/>
    <property type="match status" value="1"/>
</dbReference>
<feature type="domain" description="F5/8 type C" evidence="2">
    <location>
        <begin position="89"/>
        <end position="215"/>
    </location>
</feature>
<keyword evidence="6" id="KW-1185">Reference proteome</keyword>
<name>A0A7H8QVE4_TALRU</name>
<feature type="chain" id="PRO_5028844924" description="F5/8 type C domain-containing protein" evidence="1">
    <location>
        <begin position="23"/>
        <end position="844"/>
    </location>
</feature>
<evidence type="ECO:0000256" key="1">
    <source>
        <dbReference type="SAM" id="SignalP"/>
    </source>
</evidence>
<dbReference type="Gene3D" id="2.60.420.10">
    <property type="entry name" value="Maltose phosphorylase, domain 3"/>
    <property type="match status" value="1"/>
</dbReference>
<dbReference type="GO" id="GO:0005975">
    <property type="term" value="P:carbohydrate metabolic process"/>
    <property type="evidence" value="ECO:0007669"/>
    <property type="project" value="InterPro"/>
</dbReference>
<dbReference type="AlphaFoldDB" id="A0A7H8QVE4"/>
<dbReference type="InterPro" id="IPR000421">
    <property type="entry name" value="FA58C"/>
</dbReference>
<accession>A0A7H8QVE4</accession>
<dbReference type="SUPFAM" id="SSF48208">
    <property type="entry name" value="Six-hairpin glycosidases"/>
    <property type="match status" value="1"/>
</dbReference>
<sequence length="844" mass="90513">MKLCYLGEAAALLLSHSSLARAALPSNTTSWQQYVYAPSERRLTPVAVLSTTGNVTNAEALVSGSGIATFNRTAVQTSFPSWPSGTTAQASSEAGSNTVNGATRTYYANNAIDGDLTTFWNDATAGEYPDTLTITAPSAVTLDGVTLESVSDGVPVDYTIETWDGSNWNTAGSVTGNNGTRSRVAFDSQISTTQVRLTVTQAQSLGNGEYSRVAELWPGLVADDSVAEAVLDFGQNVVGFLSIEFVGASNNAPGIELAFSESLEYLTDTSDFTRSDNGDKITQGTDHIAVPEAPTNWTDALGCTYNGEQVCSDGLHGFRYLKISIDTLASDDKYSTPSGWVDIASVSLNFTAYLGTPASYSGWFESSDTALNQYWYAAAYTNEMTIDTFLLDTVDVRNTGNQTLEGKTVLFDGSKRDRDPYVGDIAVSGKTSYLSHQDTAGAVYNVLADLGDHQSSNGWIPPASLFNYGVNLFDYPFWWVVSFWDYILYTGDVDPVRPYYGNLQNLLDNWVPTVTDSATGLLNKSDSQGWGDYGFLSRYGIVTYYNALYVLALQDAAKIANLLNETSDAEKWLQQADTISQAINDNLWDASVGAYVDELGGTRHAQDGNGIAVIAGIANSTQAASALGYLADNTAKFWGNAFMDDDSLGSGTSDRVYAFISYFDLDARFLIGDSDSALDEIHRLYGTMIQSDPGITFWEGVGTNGSAYEQAFTSRCHGWSTGVLPVLTHYVLGLKATGPGYETFSIQPAFPTNLTWARGQEATPHGDIYLEWTADDDNTRTITFSSPAGTLANVTVPKASSVSLDGDVLWSSSNQTSGGDGVAVGDNFVTLIDVASGNHTVVSK</sequence>
<dbReference type="EMBL" id="CP055900">
    <property type="protein sequence ID" value="QKX57980.1"/>
    <property type="molecule type" value="Genomic_DNA"/>
</dbReference>
<evidence type="ECO:0000259" key="3">
    <source>
        <dbReference type="Pfam" id="PF17389"/>
    </source>
</evidence>
<dbReference type="GeneID" id="55992598"/>
<proteinExistence type="predicted"/>
<protein>
    <recommendedName>
        <fullName evidence="7">F5/8 type C domain-containing protein</fullName>
    </recommendedName>
</protein>
<dbReference type="InterPro" id="IPR008928">
    <property type="entry name" value="6-hairpin_glycosidase_sf"/>
</dbReference>
<dbReference type="RefSeq" id="XP_035344158.1">
    <property type="nucleotide sequence ID" value="XM_035488265.1"/>
</dbReference>
<evidence type="ECO:0000313" key="5">
    <source>
        <dbReference type="EMBL" id="QKX57980.1"/>
    </source>
</evidence>
<dbReference type="InterPro" id="IPR012341">
    <property type="entry name" value="6hp_glycosidase-like_sf"/>
</dbReference>
<reference evidence="6" key="1">
    <citation type="submission" date="2020-06" db="EMBL/GenBank/DDBJ databases">
        <title>A chromosome-scale genome assembly of Talaromyces rugulosus W13939.</title>
        <authorList>
            <person name="Wang B."/>
            <person name="Guo L."/>
            <person name="Ye K."/>
            <person name="Wang L."/>
        </authorList>
    </citation>
    <scope>NUCLEOTIDE SEQUENCE [LARGE SCALE GENOMIC DNA]</scope>
    <source>
        <strain evidence="6">W13939</strain>
    </source>
</reference>
<feature type="signal peptide" evidence="1">
    <location>
        <begin position="1"/>
        <end position="22"/>
    </location>
</feature>
<dbReference type="PANTHER" id="PTHR34987:SF5">
    <property type="entry name" value="ALPHA-RHAMNOSIDASE"/>
    <property type="match status" value="1"/>
</dbReference>
<dbReference type="InterPro" id="IPR035396">
    <property type="entry name" value="Bac_rhamnosid6H"/>
</dbReference>
<evidence type="ECO:0000259" key="4">
    <source>
        <dbReference type="Pfam" id="PF17390"/>
    </source>
</evidence>